<dbReference type="GO" id="GO:0015031">
    <property type="term" value="P:protein transport"/>
    <property type="evidence" value="ECO:0007669"/>
    <property type="project" value="UniProtKB-KW"/>
</dbReference>
<accession>A0A5J4YJK1</accession>
<dbReference type="Proteomes" id="UP000324585">
    <property type="component" value="Unassembled WGS sequence"/>
</dbReference>
<dbReference type="GO" id="GO:0003400">
    <property type="term" value="P:regulation of COPII vesicle coating"/>
    <property type="evidence" value="ECO:0007669"/>
    <property type="project" value="TreeGrafter"/>
</dbReference>
<dbReference type="InterPro" id="IPR036322">
    <property type="entry name" value="WD40_repeat_dom_sf"/>
</dbReference>
<sequence length="594" mass="64234">MVRVSSSAETLSRGREEEKTLDSDAHKWWAIRMAAREFDARAVARKVVAYPVYVSVWVRELALLVVCGGGGELKTGIPNCVDVFALERVTVNGDARSSETISTADAAARRATKENRAHDLAKTAPASERDEASSMRSDVLQDAPAVAVDSQKRTGRATAVDAFEMFLKCRVELDDMPVTMHYLNHSRDAPNSVTLVVAGREFCVVYSLDRGGVLTKASAPWSSADDFGARLREEKCACVRLVALAQTPARTSKKDDVSTSGSLVSSISETAVVGVATRSRVKEMKLAEAARTPTESEPDSHAQAETEGQVLLATRSGMIHLINGLSGKAERSLAVVDSGKPVIQMDMSMDKHRFVCCIVQGIRGAASFTCIVMDLDRPDYKLEILPAARAASGSNVKANMAVRCCRFHPVRADVLILGEASPKMGSYLSVWRYARDTGSFELLCYQKVLSNPVTAVELNGNGSLIFVGSAEGTVAVLSLHFSSLETGEKVAPISQKSMNRKIPAKLRAELVPAWSTEQPPSLFAGRKRRTTLHQLPVSTGCFVLDDTHLLTGSPDSVLMLLDLGMRVAQDFDVQTIVLISVFLLVLAILLGLLH</sequence>
<evidence type="ECO:0000256" key="7">
    <source>
        <dbReference type="ARBA" id="ARBA00022892"/>
    </source>
</evidence>
<evidence type="ECO:0000313" key="13">
    <source>
        <dbReference type="EMBL" id="KAA8491232.1"/>
    </source>
</evidence>
<dbReference type="Gene3D" id="2.130.10.10">
    <property type="entry name" value="YVTN repeat-like/Quinoprotein amine dehydrogenase"/>
    <property type="match status" value="1"/>
</dbReference>
<dbReference type="SMART" id="SM00320">
    <property type="entry name" value="WD40"/>
    <property type="match status" value="2"/>
</dbReference>
<evidence type="ECO:0000256" key="10">
    <source>
        <dbReference type="ARBA" id="ARBA00023136"/>
    </source>
</evidence>
<organism evidence="13 14">
    <name type="scientific">Porphyridium purpureum</name>
    <name type="common">Red alga</name>
    <name type="synonym">Porphyridium cruentum</name>
    <dbReference type="NCBI Taxonomy" id="35688"/>
    <lineage>
        <taxon>Eukaryota</taxon>
        <taxon>Rhodophyta</taxon>
        <taxon>Bangiophyceae</taxon>
        <taxon>Porphyridiales</taxon>
        <taxon>Porphyridiaceae</taxon>
        <taxon>Porphyridium</taxon>
    </lineage>
</organism>
<evidence type="ECO:0000256" key="5">
    <source>
        <dbReference type="ARBA" id="ARBA00022737"/>
    </source>
</evidence>
<feature type="region of interest" description="Disordered" evidence="11">
    <location>
        <begin position="287"/>
        <end position="306"/>
    </location>
</feature>
<keyword evidence="5" id="KW-0677">Repeat</keyword>
<feature type="transmembrane region" description="Helical" evidence="12">
    <location>
        <begin position="575"/>
        <end position="593"/>
    </location>
</feature>
<keyword evidence="9 12" id="KW-1133">Transmembrane helix</keyword>
<keyword evidence="8" id="KW-0653">Protein transport</keyword>
<keyword evidence="6" id="KW-0256">Endoplasmic reticulum</keyword>
<evidence type="ECO:0000256" key="11">
    <source>
        <dbReference type="SAM" id="MobiDB-lite"/>
    </source>
</evidence>
<feature type="region of interest" description="Disordered" evidence="11">
    <location>
        <begin position="97"/>
        <end position="138"/>
    </location>
</feature>
<dbReference type="PANTHER" id="PTHR23284:SF0">
    <property type="entry name" value="PROLACTIN REGULATORY ELEMENT-BINDING PROTEIN"/>
    <property type="match status" value="1"/>
</dbReference>
<evidence type="ECO:0000256" key="9">
    <source>
        <dbReference type="ARBA" id="ARBA00022989"/>
    </source>
</evidence>
<dbReference type="GO" id="GO:0006888">
    <property type="term" value="P:endoplasmic reticulum to Golgi vesicle-mediated transport"/>
    <property type="evidence" value="ECO:0007669"/>
    <property type="project" value="TreeGrafter"/>
</dbReference>
<keyword evidence="2" id="KW-0813">Transport</keyword>
<dbReference type="AlphaFoldDB" id="A0A5J4YJK1"/>
<proteinExistence type="predicted"/>
<dbReference type="GO" id="GO:0005085">
    <property type="term" value="F:guanyl-nucleotide exchange factor activity"/>
    <property type="evidence" value="ECO:0007669"/>
    <property type="project" value="InterPro"/>
</dbReference>
<name>A0A5J4YJK1_PORPP</name>
<evidence type="ECO:0000256" key="8">
    <source>
        <dbReference type="ARBA" id="ARBA00022927"/>
    </source>
</evidence>
<feature type="compositionally biased region" description="Basic and acidic residues" evidence="11">
    <location>
        <begin position="107"/>
        <end position="133"/>
    </location>
</feature>
<reference evidence="14" key="1">
    <citation type="journal article" date="2019" name="Nat. Commun.">
        <title>Expansion of phycobilisome linker gene families in mesophilic red algae.</title>
        <authorList>
            <person name="Lee J."/>
            <person name="Kim D."/>
            <person name="Bhattacharya D."/>
            <person name="Yoon H.S."/>
        </authorList>
    </citation>
    <scope>NUCLEOTIDE SEQUENCE [LARGE SCALE GENOMIC DNA]</scope>
    <source>
        <strain evidence="14">CCMP 1328</strain>
    </source>
</reference>
<keyword evidence="14" id="KW-1185">Reference proteome</keyword>
<keyword evidence="3" id="KW-0853">WD repeat</keyword>
<dbReference type="SUPFAM" id="SSF50978">
    <property type="entry name" value="WD40 repeat-like"/>
    <property type="match status" value="1"/>
</dbReference>
<keyword evidence="10 12" id="KW-0472">Membrane</keyword>
<dbReference type="GO" id="GO:0005789">
    <property type="term" value="C:endoplasmic reticulum membrane"/>
    <property type="evidence" value="ECO:0007669"/>
    <property type="project" value="UniProtKB-SubCell"/>
</dbReference>
<gene>
    <name evidence="13" type="ORF">FVE85_9527</name>
</gene>
<comment type="subcellular location">
    <subcellularLocation>
        <location evidence="1">Endoplasmic reticulum membrane</location>
        <topology evidence="1">Single-pass membrane protein</topology>
    </subcellularLocation>
</comment>
<keyword evidence="7" id="KW-0931">ER-Golgi transport</keyword>
<keyword evidence="4 12" id="KW-0812">Transmembrane</keyword>
<evidence type="ECO:0000256" key="1">
    <source>
        <dbReference type="ARBA" id="ARBA00004389"/>
    </source>
</evidence>
<dbReference type="InterPro" id="IPR015943">
    <property type="entry name" value="WD40/YVTN_repeat-like_dom_sf"/>
</dbReference>
<dbReference type="InterPro" id="IPR001680">
    <property type="entry name" value="WD40_rpt"/>
</dbReference>
<evidence type="ECO:0000256" key="4">
    <source>
        <dbReference type="ARBA" id="ARBA00022692"/>
    </source>
</evidence>
<evidence type="ECO:0000256" key="12">
    <source>
        <dbReference type="SAM" id="Phobius"/>
    </source>
</evidence>
<comment type="caution">
    <text evidence="13">The sequence shown here is derived from an EMBL/GenBank/DDBJ whole genome shotgun (WGS) entry which is preliminary data.</text>
</comment>
<dbReference type="InterPro" id="IPR045260">
    <property type="entry name" value="Sec12-like"/>
</dbReference>
<evidence type="ECO:0000256" key="6">
    <source>
        <dbReference type="ARBA" id="ARBA00022824"/>
    </source>
</evidence>
<protein>
    <submittedName>
        <fullName evidence="13">Uncharacterized protein</fullName>
    </submittedName>
</protein>
<dbReference type="PANTHER" id="PTHR23284">
    <property type="entry name" value="PROLACTIN REGULATORY ELEMENT BINDING PROTEIN"/>
    <property type="match status" value="1"/>
</dbReference>
<evidence type="ECO:0000256" key="3">
    <source>
        <dbReference type="ARBA" id="ARBA00022574"/>
    </source>
</evidence>
<evidence type="ECO:0000313" key="14">
    <source>
        <dbReference type="Proteomes" id="UP000324585"/>
    </source>
</evidence>
<evidence type="ECO:0000256" key="2">
    <source>
        <dbReference type="ARBA" id="ARBA00022448"/>
    </source>
</evidence>
<dbReference type="EMBL" id="VRMN01000015">
    <property type="protein sequence ID" value="KAA8491232.1"/>
    <property type="molecule type" value="Genomic_DNA"/>
</dbReference>